<dbReference type="AlphaFoldDB" id="A0A7J3M1H0"/>
<accession>A0A7J3M1H0</accession>
<gene>
    <name evidence="1" type="ORF">ENT52_03245</name>
</gene>
<dbReference type="InterPro" id="IPR005358">
    <property type="entry name" value="Puta_zinc/iron-chelating_dom"/>
</dbReference>
<organism evidence="1">
    <name type="scientific">Archaeoglobus fulgidus</name>
    <dbReference type="NCBI Taxonomy" id="2234"/>
    <lineage>
        <taxon>Archaea</taxon>
        <taxon>Methanobacteriati</taxon>
        <taxon>Methanobacteriota</taxon>
        <taxon>Archaeoglobi</taxon>
        <taxon>Archaeoglobales</taxon>
        <taxon>Archaeoglobaceae</taxon>
        <taxon>Archaeoglobus</taxon>
    </lineage>
</organism>
<dbReference type="Pfam" id="PF03692">
    <property type="entry name" value="CxxCxxCC"/>
    <property type="match status" value="1"/>
</dbReference>
<protein>
    <submittedName>
        <fullName evidence="1">YkgJ family cysteine cluster protein</fullName>
    </submittedName>
</protein>
<proteinExistence type="predicted"/>
<name>A0A7J3M1H0_ARCFL</name>
<dbReference type="EMBL" id="DSYZ01000072">
    <property type="protein sequence ID" value="HGT82721.1"/>
    <property type="molecule type" value="Genomic_DNA"/>
</dbReference>
<evidence type="ECO:0000313" key="1">
    <source>
        <dbReference type="EMBL" id="HGT82721.1"/>
    </source>
</evidence>
<sequence>MMDFIEICSTCGGQCCKDANPPLSQKRLEILFKNGVERDKIHFGKYVHPKAKEDGYCIFFEKGMCTIHRIKPETCVAGPFTFDLKGEVLEIYIKTESICPLVRYLKENEEAYRVQFEIAVEKIITLINDLDEQNLSEILKIEEPETVKVAEIDLREFRK</sequence>
<comment type="caution">
    <text evidence="1">The sequence shown here is derived from an EMBL/GenBank/DDBJ whole genome shotgun (WGS) entry which is preliminary data.</text>
</comment>
<reference evidence="1" key="1">
    <citation type="journal article" date="2020" name="mSystems">
        <title>Genome- and Community-Level Interaction Insights into Carbon Utilization and Element Cycling Functions of Hydrothermarchaeota in Hydrothermal Sediment.</title>
        <authorList>
            <person name="Zhou Z."/>
            <person name="Liu Y."/>
            <person name="Xu W."/>
            <person name="Pan J."/>
            <person name="Luo Z.H."/>
            <person name="Li M."/>
        </authorList>
    </citation>
    <scope>NUCLEOTIDE SEQUENCE [LARGE SCALE GENOMIC DNA]</scope>
    <source>
        <strain evidence="1">SpSt-587</strain>
    </source>
</reference>